<dbReference type="PANTHER" id="PTHR43813">
    <property type="entry name" value="ACYL-ACTIVATING ENZYME 16, CHLOROPLASTIC-RELATED"/>
    <property type="match status" value="1"/>
</dbReference>
<dbReference type="GO" id="GO:0016874">
    <property type="term" value="F:ligase activity"/>
    <property type="evidence" value="ECO:0007669"/>
    <property type="project" value="UniProtKB-KW"/>
</dbReference>
<dbReference type="SUPFAM" id="SSF56801">
    <property type="entry name" value="Acetyl-CoA synthetase-like"/>
    <property type="match status" value="1"/>
</dbReference>
<keyword evidence="1" id="KW-0812">Transmembrane</keyword>
<dbReference type="EMBL" id="RQHW01000042">
    <property type="protein sequence ID" value="TGN18899.1"/>
    <property type="molecule type" value="Genomic_DNA"/>
</dbReference>
<dbReference type="AlphaFoldDB" id="A0A4R9M0Y7"/>
<proteinExistence type="predicted"/>
<dbReference type="Gene3D" id="3.40.50.12780">
    <property type="entry name" value="N-terminal domain of ligase-like"/>
    <property type="match status" value="2"/>
</dbReference>
<dbReference type="PROSITE" id="PS00455">
    <property type="entry name" value="AMP_BINDING"/>
    <property type="match status" value="1"/>
</dbReference>
<dbReference type="Pfam" id="PF23562">
    <property type="entry name" value="AMP-binding_C_3"/>
    <property type="match status" value="1"/>
</dbReference>
<dbReference type="RefSeq" id="WP_135760583.1">
    <property type="nucleotide sequence ID" value="NZ_RQHW01000042.1"/>
</dbReference>
<keyword evidence="4" id="KW-1185">Reference proteome</keyword>
<dbReference type="Proteomes" id="UP000298058">
    <property type="component" value="Unassembled WGS sequence"/>
</dbReference>
<evidence type="ECO:0000259" key="2">
    <source>
        <dbReference type="Pfam" id="PF00501"/>
    </source>
</evidence>
<accession>A0A4R9M0Y7</accession>
<evidence type="ECO:0000313" key="4">
    <source>
        <dbReference type="Proteomes" id="UP000298058"/>
    </source>
</evidence>
<keyword evidence="1" id="KW-0472">Membrane</keyword>
<feature type="domain" description="AMP-dependent synthetase/ligase" evidence="2">
    <location>
        <begin position="14"/>
        <end position="459"/>
    </location>
</feature>
<dbReference type="InterPro" id="IPR042099">
    <property type="entry name" value="ANL_N_sf"/>
</dbReference>
<dbReference type="InterPro" id="IPR000873">
    <property type="entry name" value="AMP-dep_synth/lig_dom"/>
</dbReference>
<dbReference type="Pfam" id="PF00501">
    <property type="entry name" value="AMP-binding"/>
    <property type="match status" value="1"/>
</dbReference>
<reference evidence="3" key="1">
    <citation type="journal article" date="2019" name="PLoS Negl. Trop. Dis.">
        <title>Revisiting the worldwide diversity of Leptospira species in the environment.</title>
        <authorList>
            <person name="Vincent A.T."/>
            <person name="Schiettekatte O."/>
            <person name="Bourhy P."/>
            <person name="Veyrier F.J."/>
            <person name="Picardeau M."/>
        </authorList>
    </citation>
    <scope>NUCLEOTIDE SEQUENCE [LARGE SCALE GENOMIC DNA]</scope>
    <source>
        <strain evidence="3">201300427</strain>
    </source>
</reference>
<dbReference type="PANTHER" id="PTHR43813:SF1">
    <property type="entry name" value="ACYL-ACTIVATING ENZYME 16, CHLOROPLASTIC-RELATED"/>
    <property type="match status" value="1"/>
</dbReference>
<dbReference type="OrthoDB" id="311554at2"/>
<feature type="transmembrane region" description="Helical" evidence="1">
    <location>
        <begin position="324"/>
        <end position="344"/>
    </location>
</feature>
<dbReference type="InterPro" id="IPR020845">
    <property type="entry name" value="AMP-binding_CS"/>
</dbReference>
<dbReference type="InterPro" id="IPR052987">
    <property type="entry name" value="Chloroplast_AMP-bd_Enzymes"/>
</dbReference>
<keyword evidence="3" id="KW-0436">Ligase</keyword>
<protein>
    <submittedName>
        <fullName evidence="3">Long-chain fatty acid--CoA ligase</fullName>
    </submittedName>
</protein>
<keyword evidence="1" id="KW-1133">Transmembrane helix</keyword>
<name>A0A4R9M0Y7_9LEPT</name>
<gene>
    <name evidence="3" type="ORF">EHS15_10790</name>
</gene>
<comment type="caution">
    <text evidence="3">The sequence shown here is derived from an EMBL/GenBank/DDBJ whole genome shotgun (WGS) entry which is preliminary data.</text>
</comment>
<evidence type="ECO:0000256" key="1">
    <source>
        <dbReference type="SAM" id="Phobius"/>
    </source>
</evidence>
<evidence type="ECO:0000313" key="3">
    <source>
        <dbReference type="EMBL" id="TGN18899.1"/>
    </source>
</evidence>
<organism evidence="3 4">
    <name type="scientific">Leptospira idonii</name>
    <dbReference type="NCBI Taxonomy" id="1193500"/>
    <lineage>
        <taxon>Bacteria</taxon>
        <taxon>Pseudomonadati</taxon>
        <taxon>Spirochaetota</taxon>
        <taxon>Spirochaetia</taxon>
        <taxon>Leptospirales</taxon>
        <taxon>Leptospiraceae</taxon>
        <taxon>Leptospira</taxon>
    </lineage>
</organism>
<sequence>MQNLLEFYLGLKDKYPNQPAFATKQPNKTFSAKTYAELIDDAIAFSEGLKGVETGDRIALFADNCYPWMVANIGICFAGCADVPRASDVTEQDIEYILNHSEAKILIVENQTVLKKILNVESKLVSLREIIVLDPSFQKDSIKSTRFPLRNYTEVMGNGRSPQNLQKRISQVKGTDLYTLIYTSGTTGAPKGVMLTHSNILSQVEYMPIRLAKEDRALSILPIWHIFERMFEIFSMANGTCTYYTNVRSLKEDLALVKPTFMASAPRLWESIYGGIEGNILKASSIKRLMFQVATFLAKTQFRSLQVLKGMDLRLTPRSFPERVFSFIGNFFLFLISLFPYLLFDSLVLSKIRQATGGKLRGSVSGGGALPFHVDEFFNTIGIPVLEGYGMTETSPVIAVRTFDNLVAGTVGPLYGGTDIKLVDWKTGEVFLDTTKGIIQYGRKGEIHVKGPQVMQGYFKNQDATAKVMSDGWMNTGDIGLYTANECLKIVGRTKETIVLLGGENVEPVPIEAKLLESEYIDQCMVVGQDRKFLSALIVPNLQALSEYGVDLPQIAATPKVKEKIENEVRAKINAQTGFKSFERVVSVAVLPKPFEVGDELTAKLSLKRHVISEKYESKIEELYR</sequence>